<dbReference type="GO" id="GO:0007165">
    <property type="term" value="P:signal transduction"/>
    <property type="evidence" value="ECO:0007669"/>
    <property type="project" value="InterPro"/>
</dbReference>
<dbReference type="SUPFAM" id="SSF52540">
    <property type="entry name" value="P-loop containing nucleoside triphosphate hydrolases"/>
    <property type="match status" value="1"/>
</dbReference>
<keyword evidence="1" id="KW-0547">Nucleotide-binding</keyword>
<comment type="caution">
    <text evidence="3">The sequence shown here is derived from an EMBL/GenBank/DDBJ whole genome shotgun (WGS) entry which is preliminary data.</text>
</comment>
<organism evidence="3 4">
    <name type="scientific">Reticulomyxa filosa</name>
    <dbReference type="NCBI Taxonomy" id="46433"/>
    <lineage>
        <taxon>Eukaryota</taxon>
        <taxon>Sar</taxon>
        <taxon>Rhizaria</taxon>
        <taxon>Retaria</taxon>
        <taxon>Foraminifera</taxon>
        <taxon>Monothalamids</taxon>
        <taxon>Reticulomyxidae</taxon>
        <taxon>Reticulomyxa</taxon>
    </lineage>
</organism>
<dbReference type="InterPro" id="IPR001806">
    <property type="entry name" value="Small_GTPase"/>
</dbReference>
<protein>
    <submittedName>
        <fullName evidence="3">Uncharacterized protein</fullName>
    </submittedName>
</protein>
<dbReference type="GO" id="GO:0003924">
    <property type="term" value="F:GTPase activity"/>
    <property type="evidence" value="ECO:0007669"/>
    <property type="project" value="InterPro"/>
</dbReference>
<dbReference type="PROSITE" id="PS51421">
    <property type="entry name" value="RAS"/>
    <property type="match status" value="1"/>
</dbReference>
<sequence>MTTEVEFKIIMLGVGGVGKCFQNHIEAEKGKFVKNEYSADYDPTIEDQFKKKHHIPELSTAATLIILDTAGQAELANSQDYSKYVSADAFVIVFSVVSSQSLLEGEEILLKLVKEFGFKEILCQKKTLVLCANKCDIPESNHQVKSRDIKSLAEKYDTKLIYQASAKNNIAIQGMFDDICRDILKKRAFAASESTSTTTTATSTARANNGKCSCVIL</sequence>
<dbReference type="AlphaFoldDB" id="X6P054"/>
<evidence type="ECO:0000313" key="3">
    <source>
        <dbReference type="EMBL" id="ETO31454.1"/>
    </source>
</evidence>
<accession>X6P054</accession>
<evidence type="ECO:0000313" key="4">
    <source>
        <dbReference type="Proteomes" id="UP000023152"/>
    </source>
</evidence>
<reference evidence="3 4" key="1">
    <citation type="journal article" date="2013" name="Curr. Biol.">
        <title>The Genome of the Foraminiferan Reticulomyxa filosa.</title>
        <authorList>
            <person name="Glockner G."/>
            <person name="Hulsmann N."/>
            <person name="Schleicher M."/>
            <person name="Noegel A.A."/>
            <person name="Eichinger L."/>
            <person name="Gallinger C."/>
            <person name="Pawlowski J."/>
            <person name="Sierra R."/>
            <person name="Euteneuer U."/>
            <person name="Pillet L."/>
            <person name="Moustafa A."/>
            <person name="Platzer M."/>
            <person name="Groth M."/>
            <person name="Szafranski K."/>
            <person name="Schliwa M."/>
        </authorList>
    </citation>
    <scope>NUCLEOTIDE SEQUENCE [LARGE SCALE GENOMIC DNA]</scope>
</reference>
<dbReference type="Proteomes" id="UP000023152">
    <property type="component" value="Unassembled WGS sequence"/>
</dbReference>
<dbReference type="SMART" id="SM00174">
    <property type="entry name" value="RHO"/>
    <property type="match status" value="1"/>
</dbReference>
<dbReference type="InterPro" id="IPR020849">
    <property type="entry name" value="Small_GTPase_Ras-type"/>
</dbReference>
<gene>
    <name evidence="3" type="ORF">RFI_05668</name>
</gene>
<dbReference type="PRINTS" id="PR00449">
    <property type="entry name" value="RASTRNSFRMNG"/>
</dbReference>
<dbReference type="InterPro" id="IPR027417">
    <property type="entry name" value="P-loop_NTPase"/>
</dbReference>
<evidence type="ECO:0000256" key="2">
    <source>
        <dbReference type="ARBA" id="ARBA00023134"/>
    </source>
</evidence>
<dbReference type="SMART" id="SM00173">
    <property type="entry name" value="RAS"/>
    <property type="match status" value="1"/>
</dbReference>
<name>X6P054_RETFI</name>
<dbReference type="SMART" id="SM00175">
    <property type="entry name" value="RAB"/>
    <property type="match status" value="1"/>
</dbReference>
<proteinExistence type="predicted"/>
<dbReference type="PROSITE" id="PS51419">
    <property type="entry name" value="RAB"/>
    <property type="match status" value="1"/>
</dbReference>
<dbReference type="GO" id="GO:0016020">
    <property type="term" value="C:membrane"/>
    <property type="evidence" value="ECO:0007669"/>
    <property type="project" value="InterPro"/>
</dbReference>
<dbReference type="Gene3D" id="3.40.50.300">
    <property type="entry name" value="P-loop containing nucleotide triphosphate hydrolases"/>
    <property type="match status" value="1"/>
</dbReference>
<keyword evidence="4" id="KW-1185">Reference proteome</keyword>
<evidence type="ECO:0000256" key="1">
    <source>
        <dbReference type="ARBA" id="ARBA00022741"/>
    </source>
</evidence>
<dbReference type="GO" id="GO:0005525">
    <property type="term" value="F:GTP binding"/>
    <property type="evidence" value="ECO:0007669"/>
    <property type="project" value="UniProtKB-KW"/>
</dbReference>
<keyword evidence="2" id="KW-0342">GTP-binding</keyword>
<dbReference type="Pfam" id="PF00071">
    <property type="entry name" value="Ras"/>
    <property type="match status" value="1"/>
</dbReference>
<dbReference type="PANTHER" id="PTHR24070">
    <property type="entry name" value="RAS, DI-RAS, AND RHEB FAMILY MEMBERS OF SMALL GTPASE SUPERFAMILY"/>
    <property type="match status" value="1"/>
</dbReference>
<dbReference type="EMBL" id="ASPP01004923">
    <property type="protein sequence ID" value="ETO31454.1"/>
    <property type="molecule type" value="Genomic_DNA"/>
</dbReference>